<gene>
    <name evidence="2" type="primary">SNM1</name>
    <name evidence="2" type="ORF">FIM1_460</name>
</gene>
<feature type="region of interest" description="Disordered" evidence="1">
    <location>
        <begin position="113"/>
        <end position="169"/>
    </location>
</feature>
<feature type="compositionally biased region" description="Basic and acidic residues" evidence="1">
    <location>
        <begin position="133"/>
        <end position="153"/>
    </location>
</feature>
<organism evidence="2 3">
    <name type="scientific">Kluyveromyces marxianus</name>
    <name type="common">Yeast</name>
    <name type="synonym">Candida kefyr</name>
    <dbReference type="NCBI Taxonomy" id="4911"/>
    <lineage>
        <taxon>Eukaryota</taxon>
        <taxon>Fungi</taxon>
        <taxon>Dikarya</taxon>
        <taxon>Ascomycota</taxon>
        <taxon>Saccharomycotina</taxon>
        <taxon>Saccharomycetes</taxon>
        <taxon>Saccharomycetales</taxon>
        <taxon>Saccharomycetaceae</taxon>
        <taxon>Kluyveromyces</taxon>
    </lineage>
</organism>
<proteinExistence type="predicted"/>
<sequence>MMSKRDRDKFMDRTMAHKYNMIHHVQRLGAPQLSGLYLKNFYNSAKRYRLPLPEPIGEDNVNFCGTCGCTRIIGYNLTMDLLREKQEDGAIVRKLQYICKHCDSEHIFELDRTEPINKSQSKESSPKVPIEWPQRDTTSKEEGKIKKNTTAKERAKKRKQSTLSNLLAIKKEKEEAKKNKVSLSLMDFMK</sequence>
<evidence type="ECO:0000256" key="1">
    <source>
        <dbReference type="SAM" id="MobiDB-lite"/>
    </source>
</evidence>
<accession>A0ABX6ESF2</accession>
<dbReference type="EMBL" id="CP015054">
    <property type="protein sequence ID" value="QGN13814.1"/>
    <property type="molecule type" value="Genomic_DNA"/>
</dbReference>
<evidence type="ECO:0000313" key="2">
    <source>
        <dbReference type="EMBL" id="QGN13814.1"/>
    </source>
</evidence>
<dbReference type="PANTHER" id="PTHR14742:SF3">
    <property type="entry name" value="RIBONUCLEASE MRP PROTEIN SUBUNIT SNM1"/>
    <property type="match status" value="1"/>
</dbReference>
<dbReference type="Pfam" id="PF04032">
    <property type="entry name" value="Rpr2"/>
    <property type="match status" value="1"/>
</dbReference>
<protein>
    <submittedName>
        <fullName evidence="2">Protein SNM1</fullName>
    </submittedName>
</protein>
<keyword evidence="3" id="KW-1185">Reference proteome</keyword>
<name>A0ABX6ESF2_KLUMA</name>
<reference evidence="2 3" key="1">
    <citation type="submission" date="2016-03" db="EMBL/GenBank/DDBJ databases">
        <title>How can Kluyveromyces marxianus grow so fast - potential evolutionary course in Saccharomyces Complex revealed by comparative genomics.</title>
        <authorList>
            <person name="Mo W."/>
            <person name="Lu W."/>
            <person name="Yang X."/>
            <person name="Qi J."/>
            <person name="Lv H."/>
        </authorList>
    </citation>
    <scope>NUCLEOTIDE SEQUENCE [LARGE SCALE GENOMIC DNA]</scope>
    <source>
        <strain evidence="2 3">FIM1</strain>
    </source>
</reference>
<evidence type="ECO:0000313" key="3">
    <source>
        <dbReference type="Proteomes" id="UP000422736"/>
    </source>
</evidence>
<dbReference type="InterPro" id="IPR007175">
    <property type="entry name" value="Rpr2/Snm1/Rpp21"/>
</dbReference>
<feature type="compositionally biased region" description="Basic and acidic residues" evidence="1">
    <location>
        <begin position="113"/>
        <end position="125"/>
    </location>
</feature>
<dbReference type="PANTHER" id="PTHR14742">
    <property type="entry name" value="RIBONUCLEASE P SUBUNIT P21"/>
    <property type="match status" value="1"/>
</dbReference>
<dbReference type="Proteomes" id="UP000422736">
    <property type="component" value="Chromosome 1"/>
</dbReference>